<gene>
    <name evidence="1" type="ORF">D3H35_03910</name>
</gene>
<name>A0A398CQ41_9BACL</name>
<proteinExistence type="predicted"/>
<evidence type="ECO:0000313" key="2">
    <source>
        <dbReference type="Proteomes" id="UP000266340"/>
    </source>
</evidence>
<dbReference type="GO" id="GO:0009234">
    <property type="term" value="P:menaquinone biosynthetic process"/>
    <property type="evidence" value="ECO:0007669"/>
    <property type="project" value="InterPro"/>
</dbReference>
<comment type="caution">
    <text evidence="1">The sequence shown here is derived from an EMBL/GenBank/DDBJ whole genome shotgun (WGS) entry which is preliminary data.</text>
</comment>
<dbReference type="Pfam" id="PF07307">
    <property type="entry name" value="HEPPP_synt_1"/>
    <property type="match status" value="1"/>
</dbReference>
<evidence type="ECO:0000313" key="1">
    <source>
        <dbReference type="EMBL" id="RIE04645.1"/>
    </source>
</evidence>
<dbReference type="Proteomes" id="UP000266340">
    <property type="component" value="Unassembled WGS sequence"/>
</dbReference>
<organism evidence="1 2">
    <name type="scientific">Cohnella faecalis</name>
    <dbReference type="NCBI Taxonomy" id="2315694"/>
    <lineage>
        <taxon>Bacteria</taxon>
        <taxon>Bacillati</taxon>
        <taxon>Bacillota</taxon>
        <taxon>Bacilli</taxon>
        <taxon>Bacillales</taxon>
        <taxon>Paenibacillaceae</taxon>
        <taxon>Cohnella</taxon>
    </lineage>
</organism>
<dbReference type="InterPro" id="IPR009920">
    <property type="entry name" value="HEPPP_synth_su1"/>
</dbReference>
<accession>A0A398CQ41</accession>
<reference evidence="1 2" key="1">
    <citation type="submission" date="2018-09" db="EMBL/GenBank/DDBJ databases">
        <title>Cohnella cavernae sp. nov., isolated from a karst cave.</title>
        <authorList>
            <person name="Zhu H."/>
        </authorList>
    </citation>
    <scope>NUCLEOTIDE SEQUENCE [LARGE SCALE GENOMIC DNA]</scope>
    <source>
        <strain evidence="1 2">K2E09-144</strain>
    </source>
</reference>
<keyword evidence="2" id="KW-1185">Reference proteome</keyword>
<dbReference type="AlphaFoldDB" id="A0A398CQ41"/>
<dbReference type="EMBL" id="QXJM01000023">
    <property type="protein sequence ID" value="RIE04645.1"/>
    <property type="molecule type" value="Genomic_DNA"/>
</dbReference>
<sequence length="263" mass="30326">MSERRCGARYQVRRLEMTRNRIAQLAQKYMYHDMIGKHTELPDFPEARIRLLYSVLGHQPAASLNKELMALVASLVQMGLDTHDTVRNENAPSGEKSGILSMRAQQLKVLAGDFFSARFYQLLSQAGQIDAVRRMSEAVCEVNRVKMIFYTKMKQLKLNAEEYVQLSSEIRSGLFVAFTAFMQGLCERLWPEIVERFSRCEVLLKEIRQVEQTSDLESSWGVWHIMQEGSEEDRLALAQRQEDSSFIRHLLDKYHVPRSSAGC</sequence>
<protein>
    <submittedName>
        <fullName evidence="1">Heptaprenyl diphosphate synthase</fullName>
    </submittedName>
</protein>
<dbReference type="Gene3D" id="1.20.120.1450">
    <property type="match status" value="1"/>
</dbReference>